<protein>
    <recommendedName>
        <fullName evidence="3">Reverse transcriptase domain-containing protein</fullName>
    </recommendedName>
</protein>
<evidence type="ECO:0000313" key="2">
    <source>
        <dbReference type="Proteomes" id="UP000828390"/>
    </source>
</evidence>
<sequence length="110" mass="12409">MVSGVPRRSVLGSILFLVFTNDLPFRVSTKIRLFADDCVINRHKYTLIATVNIYRKTSIGCGNGRGSDEWLSTLRNVASCDYVEDDYCTTTHSIGIHSLDKKKQSTYGWN</sequence>
<proteinExistence type="predicted"/>
<reference evidence="1" key="1">
    <citation type="journal article" date="2019" name="bioRxiv">
        <title>The Genome of the Zebra Mussel, Dreissena polymorpha: A Resource for Invasive Species Research.</title>
        <authorList>
            <person name="McCartney M.A."/>
            <person name="Auch B."/>
            <person name="Kono T."/>
            <person name="Mallez S."/>
            <person name="Zhang Y."/>
            <person name="Obille A."/>
            <person name="Becker A."/>
            <person name="Abrahante J.E."/>
            <person name="Garbe J."/>
            <person name="Badalamenti J.P."/>
            <person name="Herman A."/>
            <person name="Mangelson H."/>
            <person name="Liachko I."/>
            <person name="Sullivan S."/>
            <person name="Sone E.D."/>
            <person name="Koren S."/>
            <person name="Silverstein K.A.T."/>
            <person name="Beckman K.B."/>
            <person name="Gohl D.M."/>
        </authorList>
    </citation>
    <scope>NUCLEOTIDE SEQUENCE</scope>
    <source>
        <strain evidence="1">Duluth1</strain>
        <tissue evidence="1">Whole animal</tissue>
    </source>
</reference>
<accession>A0A9D4MJX4</accession>
<name>A0A9D4MJX4_DREPO</name>
<gene>
    <name evidence="1" type="ORF">DPMN_001232</name>
</gene>
<evidence type="ECO:0008006" key="3">
    <source>
        <dbReference type="Google" id="ProtNLM"/>
    </source>
</evidence>
<organism evidence="1 2">
    <name type="scientific">Dreissena polymorpha</name>
    <name type="common">Zebra mussel</name>
    <name type="synonym">Mytilus polymorpha</name>
    <dbReference type="NCBI Taxonomy" id="45954"/>
    <lineage>
        <taxon>Eukaryota</taxon>
        <taxon>Metazoa</taxon>
        <taxon>Spiralia</taxon>
        <taxon>Lophotrochozoa</taxon>
        <taxon>Mollusca</taxon>
        <taxon>Bivalvia</taxon>
        <taxon>Autobranchia</taxon>
        <taxon>Heteroconchia</taxon>
        <taxon>Euheterodonta</taxon>
        <taxon>Imparidentia</taxon>
        <taxon>Neoheterodontei</taxon>
        <taxon>Myida</taxon>
        <taxon>Dreissenoidea</taxon>
        <taxon>Dreissenidae</taxon>
        <taxon>Dreissena</taxon>
    </lineage>
</organism>
<dbReference type="EMBL" id="JAIWYP010000001">
    <property type="protein sequence ID" value="KAH3877369.1"/>
    <property type="molecule type" value="Genomic_DNA"/>
</dbReference>
<reference evidence="1" key="2">
    <citation type="submission" date="2020-11" db="EMBL/GenBank/DDBJ databases">
        <authorList>
            <person name="McCartney M.A."/>
            <person name="Auch B."/>
            <person name="Kono T."/>
            <person name="Mallez S."/>
            <person name="Becker A."/>
            <person name="Gohl D.M."/>
            <person name="Silverstein K.A.T."/>
            <person name="Koren S."/>
            <person name="Bechman K.B."/>
            <person name="Herman A."/>
            <person name="Abrahante J.E."/>
            <person name="Garbe J."/>
        </authorList>
    </citation>
    <scope>NUCLEOTIDE SEQUENCE</scope>
    <source>
        <strain evidence="1">Duluth1</strain>
        <tissue evidence="1">Whole animal</tissue>
    </source>
</reference>
<keyword evidence="2" id="KW-1185">Reference proteome</keyword>
<evidence type="ECO:0000313" key="1">
    <source>
        <dbReference type="EMBL" id="KAH3877369.1"/>
    </source>
</evidence>
<dbReference type="Proteomes" id="UP000828390">
    <property type="component" value="Unassembled WGS sequence"/>
</dbReference>
<dbReference type="AlphaFoldDB" id="A0A9D4MJX4"/>
<comment type="caution">
    <text evidence="1">The sequence shown here is derived from an EMBL/GenBank/DDBJ whole genome shotgun (WGS) entry which is preliminary data.</text>
</comment>